<dbReference type="AlphaFoldDB" id="A0AAD3D6V7"/>
<evidence type="ECO:0000313" key="4">
    <source>
        <dbReference type="Proteomes" id="UP001054902"/>
    </source>
</evidence>
<feature type="transmembrane region" description="Helical" evidence="2">
    <location>
        <begin position="227"/>
        <end position="244"/>
    </location>
</feature>
<feature type="compositionally biased region" description="Basic and acidic residues" evidence="1">
    <location>
        <begin position="10"/>
        <end position="23"/>
    </location>
</feature>
<evidence type="ECO:0000313" key="3">
    <source>
        <dbReference type="EMBL" id="GFH57089.1"/>
    </source>
</evidence>
<feature type="compositionally biased region" description="Basic and acidic residues" evidence="1">
    <location>
        <begin position="41"/>
        <end position="52"/>
    </location>
</feature>
<sequence length="331" mass="37292">MAALPAFFSAKDREVEDNTKENNEILEDTREDESEDELSYEDERNPQDLQRDEAKKETFNEDHMDAIIDAMMQKHASENNFAPKTDDVHKDEDVHEIVKTSPCMWKIVSIASVLLQLLGGYFAYLALLYGPISVCTPIMSCSLLICSVIIMAYVLKLEAKPNKETRVGNYIILASVILVVFIGLIVDDTSQTLSKEDLQAQLLAPASITVILVMMGLICWKDQVRNWGGYVISWTLFLLGIYLVCDIDLVGEWSKRNDENDELLLEGNNEVHDANYSLVPNAYLSAAPTLHFSLVQTTSPTRFSITKRRTIPNHSTTKAAEIMNIQDNYSC</sequence>
<reference evidence="3 4" key="1">
    <citation type="journal article" date="2021" name="Sci. Rep.">
        <title>The genome of the diatom Chaetoceros tenuissimus carries an ancient integrated fragment of an extant virus.</title>
        <authorList>
            <person name="Hongo Y."/>
            <person name="Kimura K."/>
            <person name="Takaki Y."/>
            <person name="Yoshida Y."/>
            <person name="Baba S."/>
            <person name="Kobayashi G."/>
            <person name="Nagasaki K."/>
            <person name="Hano T."/>
            <person name="Tomaru Y."/>
        </authorList>
    </citation>
    <scope>NUCLEOTIDE SEQUENCE [LARGE SCALE GENOMIC DNA]</scope>
    <source>
        <strain evidence="3 4">NIES-3715</strain>
    </source>
</reference>
<organism evidence="3 4">
    <name type="scientific">Chaetoceros tenuissimus</name>
    <dbReference type="NCBI Taxonomy" id="426638"/>
    <lineage>
        <taxon>Eukaryota</taxon>
        <taxon>Sar</taxon>
        <taxon>Stramenopiles</taxon>
        <taxon>Ochrophyta</taxon>
        <taxon>Bacillariophyta</taxon>
        <taxon>Coscinodiscophyceae</taxon>
        <taxon>Chaetocerotophycidae</taxon>
        <taxon>Chaetocerotales</taxon>
        <taxon>Chaetocerotaceae</taxon>
        <taxon>Chaetoceros</taxon>
    </lineage>
</organism>
<keyword evidence="2" id="KW-0472">Membrane</keyword>
<feature type="transmembrane region" description="Helical" evidence="2">
    <location>
        <begin position="107"/>
        <end position="130"/>
    </location>
</feature>
<feature type="region of interest" description="Disordered" evidence="1">
    <location>
        <begin position="1"/>
        <end position="52"/>
    </location>
</feature>
<feature type="transmembrane region" description="Helical" evidence="2">
    <location>
        <begin position="136"/>
        <end position="155"/>
    </location>
</feature>
<proteinExistence type="predicted"/>
<keyword evidence="2" id="KW-0812">Transmembrane</keyword>
<keyword evidence="4" id="KW-1185">Reference proteome</keyword>
<name>A0AAD3D6V7_9STRA</name>
<evidence type="ECO:0000256" key="2">
    <source>
        <dbReference type="SAM" id="Phobius"/>
    </source>
</evidence>
<comment type="caution">
    <text evidence="3">The sequence shown here is derived from an EMBL/GenBank/DDBJ whole genome shotgun (WGS) entry which is preliminary data.</text>
</comment>
<evidence type="ECO:0000256" key="1">
    <source>
        <dbReference type="SAM" id="MobiDB-lite"/>
    </source>
</evidence>
<evidence type="ECO:0008006" key="5">
    <source>
        <dbReference type="Google" id="ProtNLM"/>
    </source>
</evidence>
<dbReference type="EMBL" id="BLLK01000057">
    <property type="protein sequence ID" value="GFH57089.1"/>
    <property type="molecule type" value="Genomic_DNA"/>
</dbReference>
<accession>A0AAD3D6V7</accession>
<keyword evidence="2" id="KW-1133">Transmembrane helix</keyword>
<dbReference type="Proteomes" id="UP001054902">
    <property type="component" value="Unassembled WGS sequence"/>
</dbReference>
<feature type="transmembrane region" description="Helical" evidence="2">
    <location>
        <begin position="198"/>
        <end position="220"/>
    </location>
</feature>
<feature type="transmembrane region" description="Helical" evidence="2">
    <location>
        <begin position="167"/>
        <end position="186"/>
    </location>
</feature>
<gene>
    <name evidence="3" type="ORF">CTEN210_13565</name>
</gene>
<protein>
    <recommendedName>
        <fullName evidence="5">Transmembrane protein</fullName>
    </recommendedName>
</protein>
<feature type="compositionally biased region" description="Acidic residues" evidence="1">
    <location>
        <begin position="24"/>
        <end position="40"/>
    </location>
</feature>